<reference evidence="2 3" key="1">
    <citation type="submission" date="2015-06" db="EMBL/GenBank/DDBJ databases">
        <title>Recapitulation of the evolution of biosynthetic gene clusters reveals hidden chemical diversity on bacterial genomes.</title>
        <authorList>
            <person name="Cruz-Morales P."/>
            <person name="Martinez-Guerrero C."/>
            <person name="Morales-Escalante M.A."/>
            <person name="Yanez-Guerra L.A."/>
            <person name="Kopp J.F."/>
            <person name="Feldmann J."/>
            <person name="Ramos-Aboites H.E."/>
            <person name="Barona-Gomez F."/>
        </authorList>
    </citation>
    <scope>NUCLEOTIDE SEQUENCE [LARGE SCALE GENOMIC DNA]</scope>
    <source>
        <strain evidence="2 3">ATCC 31245</strain>
    </source>
</reference>
<name>A0A0J6XR91_9ACTN</name>
<dbReference type="SUPFAM" id="SSF53474">
    <property type="entry name" value="alpha/beta-Hydrolases"/>
    <property type="match status" value="1"/>
</dbReference>
<dbReference type="PRINTS" id="PR00111">
    <property type="entry name" value="ABHYDROLASE"/>
</dbReference>
<evidence type="ECO:0000313" key="2">
    <source>
        <dbReference type="EMBL" id="KMO97764.1"/>
    </source>
</evidence>
<proteinExistence type="predicted"/>
<protein>
    <submittedName>
        <fullName evidence="2">Multidrug transporter</fullName>
    </submittedName>
</protein>
<accession>A0A0J6XR91</accession>
<organism evidence="2 3">
    <name type="scientific">Streptomyces roseus</name>
    <dbReference type="NCBI Taxonomy" id="66430"/>
    <lineage>
        <taxon>Bacteria</taxon>
        <taxon>Bacillati</taxon>
        <taxon>Actinomycetota</taxon>
        <taxon>Actinomycetes</taxon>
        <taxon>Kitasatosporales</taxon>
        <taxon>Streptomycetaceae</taxon>
        <taxon>Streptomyces</taxon>
    </lineage>
</organism>
<comment type="caution">
    <text evidence="2">The sequence shown here is derived from an EMBL/GenBank/DDBJ whole genome shotgun (WGS) entry which is preliminary data.</text>
</comment>
<feature type="domain" description="AB hydrolase-1" evidence="1">
    <location>
        <begin position="4"/>
        <end position="234"/>
    </location>
</feature>
<dbReference type="EMBL" id="LFML01000043">
    <property type="protein sequence ID" value="KMO97764.1"/>
    <property type="molecule type" value="Genomic_DNA"/>
</dbReference>
<dbReference type="InterPro" id="IPR000639">
    <property type="entry name" value="Epox_hydrolase-like"/>
</dbReference>
<dbReference type="PANTHER" id="PTHR43194">
    <property type="entry name" value="HYDROLASE ALPHA/BETA FOLD FAMILY"/>
    <property type="match status" value="1"/>
</dbReference>
<dbReference type="OrthoDB" id="9785847at2"/>
<dbReference type="InterPro" id="IPR029058">
    <property type="entry name" value="AB_hydrolase_fold"/>
</dbReference>
<dbReference type="Proteomes" id="UP000035932">
    <property type="component" value="Unassembled WGS sequence"/>
</dbReference>
<dbReference type="STRING" id="66430.ACS04_11410"/>
<sequence length="266" mass="27077">MSLPLVLLHALPLDSSMWDGTARALRARGHQVLAPDLCGFGCAPLPGGSPSLDLVADALARELDRQGAGEIALAGCSMGGYVAMAFLRRHPDRVRALALLAARSTADSQEAAAGRLRFAAAVLDEAARPGLIAATTPALLGATTRARRPHLPARVTEEALAARPRSVAWAQRAIAARMDSTAALRAAEVPAVVVTGAEDGLVSLDEACATTGALKHGRLVVLPGVGHLAPLEAPEATAQILSELLAQAPNTAAGAAVRAGAEAVTC</sequence>
<dbReference type="PATRIC" id="fig|66430.4.peg.4675"/>
<keyword evidence="3" id="KW-1185">Reference proteome</keyword>
<dbReference type="Gene3D" id="3.40.50.1820">
    <property type="entry name" value="alpha/beta hydrolase"/>
    <property type="match status" value="1"/>
</dbReference>
<dbReference type="InterPro" id="IPR050228">
    <property type="entry name" value="Carboxylesterase_BioH"/>
</dbReference>
<evidence type="ECO:0000259" key="1">
    <source>
        <dbReference type="Pfam" id="PF00561"/>
    </source>
</evidence>
<dbReference type="InterPro" id="IPR000073">
    <property type="entry name" value="AB_hydrolase_1"/>
</dbReference>
<dbReference type="AlphaFoldDB" id="A0A0J6XR91"/>
<dbReference type="RefSeq" id="WP_048476440.1">
    <property type="nucleotide sequence ID" value="NZ_JBIRUD010000024.1"/>
</dbReference>
<dbReference type="Pfam" id="PF00561">
    <property type="entry name" value="Abhydrolase_1"/>
    <property type="match status" value="1"/>
</dbReference>
<dbReference type="PRINTS" id="PR00412">
    <property type="entry name" value="EPOXHYDRLASE"/>
</dbReference>
<dbReference type="PANTHER" id="PTHR43194:SF2">
    <property type="entry name" value="PEROXISOMAL MEMBRANE PROTEIN LPX1"/>
    <property type="match status" value="1"/>
</dbReference>
<evidence type="ECO:0000313" key="3">
    <source>
        <dbReference type="Proteomes" id="UP000035932"/>
    </source>
</evidence>
<dbReference type="GO" id="GO:0003824">
    <property type="term" value="F:catalytic activity"/>
    <property type="evidence" value="ECO:0007669"/>
    <property type="project" value="InterPro"/>
</dbReference>
<gene>
    <name evidence="2" type="ORF">ACS04_11410</name>
</gene>